<dbReference type="InterPro" id="IPR050369">
    <property type="entry name" value="RBOH/FRE"/>
</dbReference>
<gene>
    <name evidence="9" type="ORF">SEMRO_1845_G301240.1</name>
</gene>
<evidence type="ECO:0000259" key="8">
    <source>
        <dbReference type="PROSITE" id="PS51384"/>
    </source>
</evidence>
<dbReference type="SFLD" id="SFLDG01168">
    <property type="entry name" value="Ferric_reductase_subgroup_(FRE"/>
    <property type="match status" value="1"/>
</dbReference>
<dbReference type="SUPFAM" id="SSF52343">
    <property type="entry name" value="Ferredoxin reductase-like, C-terminal NADP-linked domain"/>
    <property type="match status" value="1"/>
</dbReference>
<keyword evidence="4" id="KW-0560">Oxidoreductase</keyword>
<feature type="transmembrane region" description="Helical" evidence="7">
    <location>
        <begin position="333"/>
        <end position="353"/>
    </location>
</feature>
<dbReference type="Pfam" id="PF08022">
    <property type="entry name" value="FAD_binding_8"/>
    <property type="match status" value="1"/>
</dbReference>
<feature type="transmembrane region" description="Helical" evidence="7">
    <location>
        <begin position="206"/>
        <end position="226"/>
    </location>
</feature>
<evidence type="ECO:0000256" key="1">
    <source>
        <dbReference type="ARBA" id="ARBA00004141"/>
    </source>
</evidence>
<keyword evidence="2 7" id="KW-0812">Transmembrane</keyword>
<feature type="transmembrane region" description="Helical" evidence="7">
    <location>
        <begin position="270"/>
        <end position="287"/>
    </location>
</feature>
<dbReference type="InterPro" id="IPR039261">
    <property type="entry name" value="FNR_nucleotide-bd"/>
</dbReference>
<dbReference type="InterPro" id="IPR017927">
    <property type="entry name" value="FAD-bd_FR_type"/>
</dbReference>
<dbReference type="AlphaFoldDB" id="A0A9N8HUM9"/>
<dbReference type="GO" id="GO:0016491">
    <property type="term" value="F:oxidoreductase activity"/>
    <property type="evidence" value="ECO:0007669"/>
    <property type="project" value="UniProtKB-KW"/>
</dbReference>
<evidence type="ECO:0000313" key="10">
    <source>
        <dbReference type="Proteomes" id="UP001153069"/>
    </source>
</evidence>
<keyword evidence="3 7" id="KW-1133">Transmembrane helix</keyword>
<dbReference type="InterPro" id="IPR013121">
    <property type="entry name" value="Fe_red_NAD-bd_6"/>
</dbReference>
<dbReference type="Pfam" id="PF01794">
    <property type="entry name" value="Ferric_reduct"/>
    <property type="match status" value="1"/>
</dbReference>
<dbReference type="Pfam" id="PF08030">
    <property type="entry name" value="NAD_binding_6"/>
    <property type="match status" value="1"/>
</dbReference>
<feature type="domain" description="FAD-binding FR-type" evidence="8">
    <location>
        <begin position="373"/>
        <end position="475"/>
    </location>
</feature>
<dbReference type="SUPFAM" id="SSF63380">
    <property type="entry name" value="Riboflavin synthase domain-like"/>
    <property type="match status" value="1"/>
</dbReference>
<feature type="transmembrane region" description="Helical" evidence="7">
    <location>
        <begin position="238"/>
        <end position="258"/>
    </location>
</feature>
<dbReference type="PROSITE" id="PS51384">
    <property type="entry name" value="FAD_FR"/>
    <property type="match status" value="1"/>
</dbReference>
<evidence type="ECO:0000256" key="6">
    <source>
        <dbReference type="SAM" id="MobiDB-lite"/>
    </source>
</evidence>
<evidence type="ECO:0000256" key="2">
    <source>
        <dbReference type="ARBA" id="ARBA00022692"/>
    </source>
</evidence>
<feature type="region of interest" description="Disordered" evidence="6">
    <location>
        <begin position="1"/>
        <end position="21"/>
    </location>
</feature>
<dbReference type="CDD" id="cd06186">
    <property type="entry name" value="NOX_Duox_like_FAD_NADP"/>
    <property type="match status" value="1"/>
</dbReference>
<dbReference type="PANTHER" id="PTHR11972">
    <property type="entry name" value="NADPH OXIDASE"/>
    <property type="match status" value="1"/>
</dbReference>
<name>A0A9N8HUM9_9STRA</name>
<keyword evidence="10" id="KW-1185">Reference proteome</keyword>
<organism evidence="9 10">
    <name type="scientific">Seminavis robusta</name>
    <dbReference type="NCBI Taxonomy" id="568900"/>
    <lineage>
        <taxon>Eukaryota</taxon>
        <taxon>Sar</taxon>
        <taxon>Stramenopiles</taxon>
        <taxon>Ochrophyta</taxon>
        <taxon>Bacillariophyta</taxon>
        <taxon>Bacillariophyceae</taxon>
        <taxon>Bacillariophycidae</taxon>
        <taxon>Naviculales</taxon>
        <taxon>Naviculaceae</taxon>
        <taxon>Seminavis</taxon>
    </lineage>
</organism>
<feature type="transmembrane region" description="Helical" evidence="7">
    <location>
        <begin position="307"/>
        <end position="326"/>
    </location>
</feature>
<dbReference type="InterPro" id="IPR013112">
    <property type="entry name" value="FAD-bd_8"/>
</dbReference>
<dbReference type="SFLD" id="SFLDS00052">
    <property type="entry name" value="Ferric_Reductase_Domain"/>
    <property type="match status" value="1"/>
</dbReference>
<accession>A0A9N8HUM9</accession>
<sequence>MINNSKADQKALQGTNAAVRRQQTLSNTETLQKHTARDGNATALGGGGGIMGSLSMIMEDFSKHFSGELFFDHQEEAKESNQRSNLADFGTNEGIEVNSTGVISKGYLRPSDVASISTLGNVSRPVGGSRDNAHGRKGRQPLAPNLPHPLLEFPPLYWLLKPYPSALEGVKSLYKFRWHCSYPLQRRVVFSQFLRKYNIHLTVGELILVLPVLLTVVGGIVTTFIYPSVELSGHSARLALIFALITAMRNSFLTLLIGLPFERALWYHKLSGRLAFVNGILHTYGALADKLPTAFFQFLVLDQMNASGTGLMLLVAGVTVTSLPPVRRWCFEVFYYIHVGFVAMMTACAFYHSGILMPILSFLWIGDLICRKVVMACCRYPRKARLRVISDTVVELKLPKCEGFDYNAGQHISVAVPQIDLTFHPFSIATAPRMKYVSVLIRKAGSWTSALHALAKEQPEVSVLVEGPNGSPNVDILSDTNRYQSILLVSGGIGVTPVQSLCNQLIYEHSKGLRNLKKIRVVWTDRDPVLVNDVDVVRRNIRPIHPSSAADVENHDLRSLASGSIYWDVDSYATSMASALLTHFPPSVQSDAQLEKEYSSNQQPPTRSRLDRVKVSATAKPCPPVSAPSVGAGDDSTFRAAFQSPSVLEILELQVYLSSRTNSEDDLPPELANLPFLRTGRPDIPKIVADMRNEAIAMGLKRVAVFLCAPARLAMICQNACVKFSDHELQFDFHMEYQE</sequence>
<keyword evidence="5 7" id="KW-0472">Membrane</keyword>
<dbReference type="Proteomes" id="UP001153069">
    <property type="component" value="Unassembled WGS sequence"/>
</dbReference>
<evidence type="ECO:0000256" key="4">
    <source>
        <dbReference type="ARBA" id="ARBA00023002"/>
    </source>
</evidence>
<dbReference type="Gene3D" id="2.40.30.10">
    <property type="entry name" value="Translation factors"/>
    <property type="match status" value="1"/>
</dbReference>
<dbReference type="InterPro" id="IPR017938">
    <property type="entry name" value="Riboflavin_synthase-like_b-brl"/>
</dbReference>
<protein>
    <submittedName>
        <fullName evidence="9">Ferric reduction oxidase</fullName>
    </submittedName>
</protein>
<evidence type="ECO:0000313" key="9">
    <source>
        <dbReference type="EMBL" id="CAB9526541.1"/>
    </source>
</evidence>
<dbReference type="InterPro" id="IPR013130">
    <property type="entry name" value="Fe3_Rdtase_TM_dom"/>
</dbReference>
<proteinExistence type="predicted"/>
<dbReference type="PANTHER" id="PTHR11972:SF55">
    <property type="entry name" value="FERRIC REDUCTASE"/>
    <property type="match status" value="1"/>
</dbReference>
<evidence type="ECO:0000256" key="3">
    <source>
        <dbReference type="ARBA" id="ARBA00022989"/>
    </source>
</evidence>
<evidence type="ECO:0000256" key="5">
    <source>
        <dbReference type="ARBA" id="ARBA00023136"/>
    </source>
</evidence>
<comment type="subcellular location">
    <subcellularLocation>
        <location evidence="1">Membrane</location>
        <topology evidence="1">Multi-pass membrane protein</topology>
    </subcellularLocation>
</comment>
<comment type="caution">
    <text evidence="9">The sequence shown here is derived from an EMBL/GenBank/DDBJ whole genome shotgun (WGS) entry which is preliminary data.</text>
</comment>
<dbReference type="EMBL" id="CAICTM010001843">
    <property type="protein sequence ID" value="CAB9526541.1"/>
    <property type="molecule type" value="Genomic_DNA"/>
</dbReference>
<dbReference type="OrthoDB" id="47146at2759"/>
<dbReference type="GO" id="GO:0005886">
    <property type="term" value="C:plasma membrane"/>
    <property type="evidence" value="ECO:0007669"/>
    <property type="project" value="TreeGrafter"/>
</dbReference>
<evidence type="ECO:0000256" key="7">
    <source>
        <dbReference type="SAM" id="Phobius"/>
    </source>
</evidence>
<reference evidence="9" key="1">
    <citation type="submission" date="2020-06" db="EMBL/GenBank/DDBJ databases">
        <authorList>
            <consortium name="Plant Systems Biology data submission"/>
        </authorList>
    </citation>
    <scope>NUCLEOTIDE SEQUENCE</scope>
    <source>
        <strain evidence="9">D6</strain>
    </source>
</reference>
<dbReference type="Gene3D" id="3.40.50.80">
    <property type="entry name" value="Nucleotide-binding domain of ferredoxin-NADP reductase (FNR) module"/>
    <property type="match status" value="1"/>
</dbReference>